<evidence type="ECO:0000259" key="1">
    <source>
        <dbReference type="Pfam" id="PF07238"/>
    </source>
</evidence>
<sequence length="119" mass="13276">MKALTEYREAITSSELREHPRFAMRYAKGSIRKTGLFSSYTTMNIIDISKGGIGVECQKMLMVGERVEVKVGNKRYTGQVVFGSQMLGSRQLRIGIQFTDKLGISDMLFFGAPVQIAMA</sequence>
<dbReference type="Gene3D" id="2.40.10.220">
    <property type="entry name" value="predicted glycosyltransferase like domains"/>
    <property type="match status" value="1"/>
</dbReference>
<accession>A0AAU8BHQ6</accession>
<name>A0AAU8BHQ6_9VIBR</name>
<dbReference type="GO" id="GO:0035438">
    <property type="term" value="F:cyclic-di-GMP binding"/>
    <property type="evidence" value="ECO:0007669"/>
    <property type="project" value="InterPro"/>
</dbReference>
<evidence type="ECO:0000313" key="2">
    <source>
        <dbReference type="EMBL" id="XCD15340.1"/>
    </source>
</evidence>
<protein>
    <submittedName>
        <fullName evidence="2">PilZ domain-containing protein</fullName>
    </submittedName>
</protein>
<reference evidence="2" key="1">
    <citation type="submission" date="2023-01" db="EMBL/GenBank/DDBJ databases">
        <title>Vibrio sp. CB1-14 genome sequencing.</title>
        <authorList>
            <person name="Otstavnykh N."/>
            <person name="Isaeva M."/>
            <person name="Meleshko D."/>
        </authorList>
    </citation>
    <scope>NUCLEOTIDE SEQUENCE</scope>
    <source>
        <strain evidence="2">CB1-14</strain>
    </source>
</reference>
<dbReference type="RefSeq" id="WP_353496763.1">
    <property type="nucleotide sequence ID" value="NZ_CP115920.1"/>
</dbReference>
<dbReference type="AlphaFoldDB" id="A0AAU8BHQ6"/>
<feature type="domain" description="PilZ" evidence="1">
    <location>
        <begin position="16"/>
        <end position="100"/>
    </location>
</feature>
<dbReference type="EMBL" id="CP115920">
    <property type="protein sequence ID" value="XCD15340.1"/>
    <property type="molecule type" value="Genomic_DNA"/>
</dbReference>
<proteinExistence type="predicted"/>
<gene>
    <name evidence="2" type="ORF">PG915_12190</name>
</gene>
<organism evidence="2">
    <name type="scientific">Vibrio chaetopteri</name>
    <dbReference type="NCBI Taxonomy" id="3016528"/>
    <lineage>
        <taxon>Bacteria</taxon>
        <taxon>Pseudomonadati</taxon>
        <taxon>Pseudomonadota</taxon>
        <taxon>Gammaproteobacteria</taxon>
        <taxon>Vibrionales</taxon>
        <taxon>Vibrionaceae</taxon>
        <taxon>Vibrio</taxon>
    </lineage>
</organism>
<dbReference type="Pfam" id="PF07238">
    <property type="entry name" value="PilZ"/>
    <property type="match status" value="1"/>
</dbReference>
<dbReference type="KEGG" id="vck:PG915_12190"/>
<dbReference type="InterPro" id="IPR009875">
    <property type="entry name" value="PilZ_domain"/>
</dbReference>